<name>A0ABR3FQN1_9AGAR</name>
<feature type="compositionally biased region" description="Pro residues" evidence="1">
    <location>
        <begin position="434"/>
        <end position="443"/>
    </location>
</feature>
<proteinExistence type="predicted"/>
<accession>A0ABR3FQN1</accession>
<protein>
    <recommendedName>
        <fullName evidence="4">HECT domain-containing protein</fullName>
    </recommendedName>
</protein>
<keyword evidence="3" id="KW-1185">Reference proteome</keyword>
<evidence type="ECO:0000256" key="1">
    <source>
        <dbReference type="SAM" id="MobiDB-lite"/>
    </source>
</evidence>
<gene>
    <name evidence="2" type="ORF">V5O48_004511</name>
</gene>
<dbReference type="Proteomes" id="UP001465976">
    <property type="component" value="Unassembled WGS sequence"/>
</dbReference>
<organism evidence="2 3">
    <name type="scientific">Marasmius crinis-equi</name>
    <dbReference type="NCBI Taxonomy" id="585013"/>
    <lineage>
        <taxon>Eukaryota</taxon>
        <taxon>Fungi</taxon>
        <taxon>Dikarya</taxon>
        <taxon>Basidiomycota</taxon>
        <taxon>Agaricomycotina</taxon>
        <taxon>Agaricomycetes</taxon>
        <taxon>Agaricomycetidae</taxon>
        <taxon>Agaricales</taxon>
        <taxon>Marasmiineae</taxon>
        <taxon>Marasmiaceae</taxon>
        <taxon>Marasmius</taxon>
    </lineage>
</organism>
<feature type="region of interest" description="Disordered" evidence="1">
    <location>
        <begin position="363"/>
        <end position="449"/>
    </location>
</feature>
<comment type="caution">
    <text evidence="2">The sequence shown here is derived from an EMBL/GenBank/DDBJ whole genome shotgun (WGS) entry which is preliminary data.</text>
</comment>
<evidence type="ECO:0000313" key="2">
    <source>
        <dbReference type="EMBL" id="KAL0577487.1"/>
    </source>
</evidence>
<evidence type="ECO:0008006" key="4">
    <source>
        <dbReference type="Google" id="ProtNLM"/>
    </source>
</evidence>
<feature type="compositionally biased region" description="Low complexity" evidence="1">
    <location>
        <begin position="372"/>
        <end position="412"/>
    </location>
</feature>
<reference evidence="2 3" key="1">
    <citation type="submission" date="2024-02" db="EMBL/GenBank/DDBJ databases">
        <title>A draft genome for the cacao thread blight pathogen Marasmius crinis-equi.</title>
        <authorList>
            <person name="Cohen S.P."/>
            <person name="Baruah I.K."/>
            <person name="Amoako-Attah I."/>
            <person name="Bukari Y."/>
            <person name="Meinhardt L.W."/>
            <person name="Bailey B.A."/>
        </authorList>
    </citation>
    <scope>NUCLEOTIDE SEQUENCE [LARGE SCALE GENOMIC DNA]</scope>
    <source>
        <strain evidence="2 3">GH-76</strain>
    </source>
</reference>
<sequence>MDCGGYQENESLPPQACTITFENDLEAHGQPAGNGTTPMLVRRILRIPWGSTTQSADAIWNYGHMRPLCFLALPNGNPSLPPVTQVWQRGPTANDGRVQHMALERLRHSATLSVFSSPITTTPTTQVSLPRDGRITALQASQGINGRLGAAIANARSVHKSTPVAPDKSGLPKPQELPDGTWRQDYIVILLTHSLDTHMDEMDNLLLETPKSRPTVYITSRTISSLLKQSQKWGLFDRLTLKANNLSESYTDSPFKLLVSDRARPNGRPIPFKLARYGQYDTTLNTLDKVTHSKHFLNEYERIGVLVFSPSYRLNGPLESNGPIHRCFAYRFHLLLSEVMAPPIDDAQVDQICEEYCAESPSTEANAAATDGSSPSSSSSGVPVRRSPRLASSSSSSAASPASISTSLPSTPEVNVSHLPHMQSASTSLSPEPENMPPPPSPPTQNTSTITITSTQNALPTVSAIAGERVPAMWWSRVQRLAGRSGTATIPRPRCVEITAPTTEKASEIMLSLLLSHHAGDTAATIQRVLEENNRGYLLSYNMMRTDNPFSEQEYDPPVSIDTFDFDALGFGNRTWRIGTSGSRAVGGGPEKQILEQTLQLALKTCPRGTIKKLDAERGLMTWDFRRLPTPEREKWAKLFGTLMALYFLWNDMTAYPLSPFLYSLLHSSYRSLLEPNAIKSLDDVTAVKWAKWPLDKPDNGLLSDNDPLNELRAMILSHVPGRQMSAFIDASQEEWNEATDDVLSSLCFDTTSSMLDTTVDINNIREGANLIISSLTGTKFLQVFTPANGHALTRAMIGGLLPSPDVLINNIDWEVPDASFINVERLDGVSIAGGYDSARNPYAARFQSQLDAYLQGRGHPQKLIGPGCMFDQQADTTDPIFRASLFLRVATGTQLVPIKANWKILVRIVGLYDEQTLNVIDQLRFCQNPNLQAWIDVHTCASIIDIKLHPQLVAILENRDQDEFDAHFHAALWASSDFNTL</sequence>
<dbReference type="EMBL" id="JBAHYK010000153">
    <property type="protein sequence ID" value="KAL0577487.1"/>
    <property type="molecule type" value="Genomic_DNA"/>
</dbReference>
<evidence type="ECO:0000313" key="3">
    <source>
        <dbReference type="Proteomes" id="UP001465976"/>
    </source>
</evidence>